<dbReference type="Proteomes" id="UP000649604">
    <property type="component" value="Unassembled WGS sequence"/>
</dbReference>
<reference evidence="2" key="1">
    <citation type="submission" date="2019-11" db="EMBL/GenBank/DDBJ databases">
        <title>Microbial mats filling the niche in hypersaline microbial mats.</title>
        <authorList>
            <person name="Wong H.L."/>
            <person name="Macleod F.I."/>
            <person name="White R.A. III"/>
            <person name="Burns B.P."/>
        </authorList>
    </citation>
    <scope>NUCLEOTIDE SEQUENCE</scope>
    <source>
        <strain evidence="2">Rbin_158</strain>
    </source>
</reference>
<name>A0A9D5Q6N0_9BACT</name>
<evidence type="ECO:0000313" key="2">
    <source>
        <dbReference type="EMBL" id="MBD3325407.1"/>
    </source>
</evidence>
<feature type="non-terminal residue" evidence="2">
    <location>
        <position position="1"/>
    </location>
</feature>
<dbReference type="Gene3D" id="3.40.50.12500">
    <property type="match status" value="1"/>
</dbReference>
<dbReference type="EMBL" id="WJJP01000408">
    <property type="protein sequence ID" value="MBD3325407.1"/>
    <property type="molecule type" value="Genomic_DNA"/>
</dbReference>
<dbReference type="Pfam" id="PF01177">
    <property type="entry name" value="Asp_Glu_race"/>
    <property type="match status" value="1"/>
</dbReference>
<dbReference type="InterPro" id="IPR015942">
    <property type="entry name" value="Asp/Glu/hydantoin_racemase"/>
</dbReference>
<organism evidence="2 3">
    <name type="scientific">candidate division KSB3 bacterium</name>
    <dbReference type="NCBI Taxonomy" id="2044937"/>
    <lineage>
        <taxon>Bacteria</taxon>
        <taxon>candidate division KSB3</taxon>
    </lineage>
</organism>
<dbReference type="AlphaFoldDB" id="A0A9D5Q6N0"/>
<dbReference type="SUPFAM" id="SSF53822">
    <property type="entry name" value="Periplasmic binding protein-like I"/>
    <property type="match status" value="1"/>
</dbReference>
<comment type="caution">
    <text evidence="2">The sequence shown here is derived from an EMBL/GenBank/DDBJ whole genome shotgun (WGS) entry which is preliminary data.</text>
</comment>
<comment type="similarity">
    <text evidence="1">Belongs to the HyuE racemase family.</text>
</comment>
<proteinExistence type="inferred from homology"/>
<accession>A0A9D5Q6N0</accession>
<evidence type="ECO:0000313" key="3">
    <source>
        <dbReference type="Proteomes" id="UP000649604"/>
    </source>
</evidence>
<dbReference type="InterPro" id="IPR028082">
    <property type="entry name" value="Peripla_BP_I"/>
</dbReference>
<gene>
    <name evidence="2" type="ORF">GF339_12525</name>
</gene>
<protein>
    <recommendedName>
        <fullName evidence="4">Asp/Glu racemase</fullName>
    </recommendedName>
</protein>
<sequence length="226" mass="24766">NGSSWITLWSTYFARQFLPGVRVIQVGNEAVQLNFMAAHRRGEPCPPQINIDLFVSYAEDLVRLHGMDALIITCSTMNRAAASVKEAMAKHRIPVVQIDEPMMEAAVERGGKILVVATHGPTVKNTQQLLRETAERKGIQVDFAGATIEDAFTYLGNGDIQAHNDAIAGAIRDACRKEPCDIAVLAQLSMSVFKLSYPNCERTFGMPVLTSGECGFQRIRDLLTGT</sequence>
<evidence type="ECO:0008006" key="4">
    <source>
        <dbReference type="Google" id="ProtNLM"/>
    </source>
</evidence>
<dbReference type="InterPro" id="IPR053714">
    <property type="entry name" value="Iso_Racemase_Enz_sf"/>
</dbReference>
<dbReference type="GO" id="GO:0047661">
    <property type="term" value="F:amino-acid racemase activity"/>
    <property type="evidence" value="ECO:0007669"/>
    <property type="project" value="InterPro"/>
</dbReference>
<evidence type="ECO:0000256" key="1">
    <source>
        <dbReference type="ARBA" id="ARBA00038414"/>
    </source>
</evidence>